<protein>
    <recommendedName>
        <fullName evidence="3">HTH araC/xylS-type domain-containing protein</fullName>
    </recommendedName>
</protein>
<evidence type="ECO:0000256" key="2">
    <source>
        <dbReference type="ARBA" id="ARBA00023163"/>
    </source>
</evidence>
<feature type="domain" description="HTH araC/xylS-type" evidence="3">
    <location>
        <begin position="1"/>
        <end position="54"/>
    </location>
</feature>
<keyword evidence="2" id="KW-0804">Transcription</keyword>
<reference evidence="5" key="1">
    <citation type="journal article" date="2019" name="Int. J. Syst. Evol. Microbiol.">
        <title>The Global Catalogue of Microorganisms (GCM) 10K type strain sequencing project: providing services to taxonomists for standard genome sequencing and annotation.</title>
        <authorList>
            <consortium name="The Broad Institute Genomics Platform"/>
            <consortium name="The Broad Institute Genome Sequencing Center for Infectious Disease"/>
            <person name="Wu L."/>
            <person name="Ma J."/>
        </authorList>
    </citation>
    <scope>NUCLEOTIDE SEQUENCE [LARGE SCALE GENOMIC DNA]</scope>
    <source>
        <strain evidence="5">JCM 16365</strain>
    </source>
</reference>
<keyword evidence="5" id="KW-1185">Reference proteome</keyword>
<dbReference type="SUPFAM" id="SSF46689">
    <property type="entry name" value="Homeodomain-like"/>
    <property type="match status" value="1"/>
</dbReference>
<dbReference type="Gene3D" id="1.10.10.60">
    <property type="entry name" value="Homeodomain-like"/>
    <property type="match status" value="1"/>
</dbReference>
<evidence type="ECO:0000259" key="3">
    <source>
        <dbReference type="PROSITE" id="PS01124"/>
    </source>
</evidence>
<dbReference type="Pfam" id="PF12833">
    <property type="entry name" value="HTH_18"/>
    <property type="match status" value="1"/>
</dbReference>
<dbReference type="PROSITE" id="PS01124">
    <property type="entry name" value="HTH_ARAC_FAMILY_2"/>
    <property type="match status" value="1"/>
</dbReference>
<name>A0ABP6BV14_9MICO</name>
<keyword evidence="1" id="KW-0805">Transcription regulation</keyword>
<proteinExistence type="predicted"/>
<organism evidence="4 5">
    <name type="scientific">Microbacterium binotii</name>
    <dbReference type="NCBI Taxonomy" id="462710"/>
    <lineage>
        <taxon>Bacteria</taxon>
        <taxon>Bacillati</taxon>
        <taxon>Actinomycetota</taxon>
        <taxon>Actinomycetes</taxon>
        <taxon>Micrococcales</taxon>
        <taxon>Microbacteriaceae</taxon>
        <taxon>Microbacterium</taxon>
    </lineage>
</organism>
<evidence type="ECO:0000256" key="1">
    <source>
        <dbReference type="ARBA" id="ARBA00023015"/>
    </source>
</evidence>
<comment type="caution">
    <text evidence="4">The sequence shown here is derived from an EMBL/GenBank/DDBJ whole genome shotgun (WGS) entry which is preliminary data.</text>
</comment>
<evidence type="ECO:0000313" key="4">
    <source>
        <dbReference type="EMBL" id="GAA2583950.1"/>
    </source>
</evidence>
<evidence type="ECO:0000313" key="5">
    <source>
        <dbReference type="Proteomes" id="UP001500274"/>
    </source>
</evidence>
<sequence>MLIELRLTEFTRLIEETDLTITEAARSVGWNDPRVATIRFQRRYGITPSRYRKGN</sequence>
<accession>A0ABP6BV14</accession>
<dbReference type="InterPro" id="IPR018060">
    <property type="entry name" value="HTH_AraC"/>
</dbReference>
<dbReference type="Proteomes" id="UP001500274">
    <property type="component" value="Unassembled WGS sequence"/>
</dbReference>
<dbReference type="EMBL" id="BAAARI010000015">
    <property type="protein sequence ID" value="GAA2583950.1"/>
    <property type="molecule type" value="Genomic_DNA"/>
</dbReference>
<dbReference type="InterPro" id="IPR009057">
    <property type="entry name" value="Homeodomain-like_sf"/>
</dbReference>
<gene>
    <name evidence="4" type="ORF">GCM10009862_23810</name>
</gene>